<dbReference type="GO" id="GO:0000976">
    <property type="term" value="F:transcription cis-regulatory region binding"/>
    <property type="evidence" value="ECO:0007669"/>
    <property type="project" value="TreeGrafter"/>
</dbReference>
<comment type="caution">
    <text evidence="9">The sequence shown here is derived from an EMBL/GenBank/DDBJ whole genome shotgun (WGS) entry which is preliminary data.</text>
</comment>
<dbReference type="AlphaFoldDB" id="A0A948RXR3"/>
<comment type="subcellular location">
    <subcellularLocation>
        <location evidence="7">Cytoplasm</location>
        <location evidence="7">Nucleoid</location>
    </subcellularLocation>
</comment>
<name>A0A948RXR3_UNCEI</name>
<evidence type="ECO:0000256" key="6">
    <source>
        <dbReference type="ARBA" id="ARBA00023163"/>
    </source>
</evidence>
<dbReference type="SUPFAM" id="SSF89447">
    <property type="entry name" value="AbrB/MazE/MraZ-like"/>
    <property type="match status" value="1"/>
</dbReference>
<dbReference type="InterPro" id="IPR035642">
    <property type="entry name" value="MraZ_N"/>
</dbReference>
<evidence type="ECO:0000256" key="2">
    <source>
        <dbReference type="ARBA" id="ARBA00022490"/>
    </source>
</evidence>
<dbReference type="Gene3D" id="3.40.1550.20">
    <property type="entry name" value="Transcriptional regulator MraZ domain"/>
    <property type="match status" value="1"/>
</dbReference>
<dbReference type="PANTHER" id="PTHR34701">
    <property type="entry name" value="TRANSCRIPTIONAL REGULATOR MRAZ"/>
    <property type="match status" value="1"/>
</dbReference>
<reference evidence="9" key="1">
    <citation type="submission" date="2021-05" db="EMBL/GenBank/DDBJ databases">
        <title>Energy efficiency and biological interactions define the core microbiome of deep oligotrophic groundwater.</title>
        <authorList>
            <person name="Mehrshad M."/>
            <person name="Lopez-Fernandez M."/>
            <person name="Bell E."/>
            <person name="Bernier-Latmani R."/>
            <person name="Bertilsson S."/>
            <person name="Dopson M."/>
        </authorList>
    </citation>
    <scope>NUCLEOTIDE SEQUENCE</scope>
    <source>
        <strain evidence="9">Modern_marine.mb.64</strain>
    </source>
</reference>
<dbReference type="PROSITE" id="PS51740">
    <property type="entry name" value="SPOVT_ABRB"/>
    <property type="match status" value="2"/>
</dbReference>
<dbReference type="InterPro" id="IPR020603">
    <property type="entry name" value="MraZ_dom"/>
</dbReference>
<dbReference type="HAMAP" id="MF_01008">
    <property type="entry name" value="MraZ"/>
    <property type="match status" value="1"/>
</dbReference>
<evidence type="ECO:0000256" key="4">
    <source>
        <dbReference type="ARBA" id="ARBA00023015"/>
    </source>
</evidence>
<protein>
    <recommendedName>
        <fullName evidence="1 7">Transcriptional regulator MraZ</fullName>
    </recommendedName>
</protein>
<dbReference type="InterPro" id="IPR038619">
    <property type="entry name" value="MraZ_sf"/>
</dbReference>
<dbReference type="Pfam" id="PF02381">
    <property type="entry name" value="MraZ"/>
    <property type="match status" value="2"/>
</dbReference>
<sequence length="140" mass="16272">MDEKFRVAIPARFRDQLAKWGQSDLYAVARENHIVLFPQDAWEKFVERLLSEDNPPHNAQHYDYLRRQVALSGEICRLDSQGRIMLRPDQLQAAGVSKECQIFGNMRVLELWSPKAFEGMAQKALSQDENNLWLEIVQSL</sequence>
<evidence type="ECO:0000256" key="3">
    <source>
        <dbReference type="ARBA" id="ARBA00022737"/>
    </source>
</evidence>
<evidence type="ECO:0000259" key="8">
    <source>
        <dbReference type="PROSITE" id="PS51740"/>
    </source>
</evidence>
<comment type="similarity">
    <text evidence="7">Belongs to the MraZ family.</text>
</comment>
<dbReference type="EMBL" id="JAHJDP010000107">
    <property type="protein sequence ID" value="MBU2692975.1"/>
    <property type="molecule type" value="Genomic_DNA"/>
</dbReference>
<dbReference type="InterPro" id="IPR035644">
    <property type="entry name" value="MraZ_C"/>
</dbReference>
<dbReference type="InterPro" id="IPR007159">
    <property type="entry name" value="SpoVT-AbrB_dom"/>
</dbReference>
<proteinExistence type="inferred from homology"/>
<dbReference type="CDD" id="cd16320">
    <property type="entry name" value="MraZ_N"/>
    <property type="match status" value="1"/>
</dbReference>
<keyword evidence="4 7" id="KW-0805">Transcription regulation</keyword>
<evidence type="ECO:0000256" key="1">
    <source>
        <dbReference type="ARBA" id="ARBA00013860"/>
    </source>
</evidence>
<dbReference type="InterPro" id="IPR003444">
    <property type="entry name" value="MraZ"/>
</dbReference>
<dbReference type="GO" id="GO:2000143">
    <property type="term" value="P:negative regulation of DNA-templated transcription initiation"/>
    <property type="evidence" value="ECO:0007669"/>
    <property type="project" value="TreeGrafter"/>
</dbReference>
<accession>A0A948RXR3</accession>
<feature type="domain" description="SpoVT-AbrB" evidence="8">
    <location>
        <begin position="1"/>
        <end position="41"/>
    </location>
</feature>
<dbReference type="CDD" id="cd16321">
    <property type="entry name" value="MraZ_C"/>
    <property type="match status" value="1"/>
</dbReference>
<keyword evidence="5 7" id="KW-0238">DNA-binding</keyword>
<dbReference type="PANTHER" id="PTHR34701:SF1">
    <property type="entry name" value="TRANSCRIPTIONAL REGULATOR MRAZ"/>
    <property type="match status" value="1"/>
</dbReference>
<gene>
    <name evidence="7" type="primary">mraZ</name>
    <name evidence="9" type="ORF">KJ970_18815</name>
</gene>
<feature type="domain" description="SpoVT-AbrB" evidence="8">
    <location>
        <begin position="73"/>
        <end position="116"/>
    </location>
</feature>
<evidence type="ECO:0000256" key="7">
    <source>
        <dbReference type="HAMAP-Rule" id="MF_01008"/>
    </source>
</evidence>
<evidence type="ECO:0000313" key="9">
    <source>
        <dbReference type="EMBL" id="MBU2692975.1"/>
    </source>
</evidence>
<dbReference type="GO" id="GO:0003700">
    <property type="term" value="F:DNA-binding transcription factor activity"/>
    <property type="evidence" value="ECO:0007669"/>
    <property type="project" value="UniProtKB-UniRule"/>
</dbReference>
<evidence type="ECO:0000313" key="10">
    <source>
        <dbReference type="Proteomes" id="UP000777784"/>
    </source>
</evidence>
<keyword evidence="6 7" id="KW-0804">Transcription</keyword>
<dbReference type="GO" id="GO:0009295">
    <property type="term" value="C:nucleoid"/>
    <property type="evidence" value="ECO:0007669"/>
    <property type="project" value="UniProtKB-SubCell"/>
</dbReference>
<keyword evidence="3" id="KW-0677">Repeat</keyword>
<keyword evidence="2 7" id="KW-0963">Cytoplasm</keyword>
<comment type="subunit">
    <text evidence="7">Forms oligomers.</text>
</comment>
<dbReference type="Proteomes" id="UP000777784">
    <property type="component" value="Unassembled WGS sequence"/>
</dbReference>
<dbReference type="GO" id="GO:0005737">
    <property type="term" value="C:cytoplasm"/>
    <property type="evidence" value="ECO:0007669"/>
    <property type="project" value="UniProtKB-UniRule"/>
</dbReference>
<evidence type="ECO:0000256" key="5">
    <source>
        <dbReference type="ARBA" id="ARBA00023125"/>
    </source>
</evidence>
<organism evidence="9 10">
    <name type="scientific">Eiseniibacteriota bacterium</name>
    <dbReference type="NCBI Taxonomy" id="2212470"/>
    <lineage>
        <taxon>Bacteria</taxon>
        <taxon>Candidatus Eiseniibacteriota</taxon>
    </lineage>
</organism>
<dbReference type="InterPro" id="IPR037914">
    <property type="entry name" value="SpoVT-AbrB_sf"/>
</dbReference>